<organism evidence="5 6">
    <name type="scientific">Gigaspora margarita</name>
    <dbReference type="NCBI Taxonomy" id="4874"/>
    <lineage>
        <taxon>Eukaryota</taxon>
        <taxon>Fungi</taxon>
        <taxon>Fungi incertae sedis</taxon>
        <taxon>Mucoromycota</taxon>
        <taxon>Glomeromycotina</taxon>
        <taxon>Glomeromycetes</taxon>
        <taxon>Diversisporales</taxon>
        <taxon>Gigasporaceae</taxon>
        <taxon>Gigaspora</taxon>
    </lineage>
</organism>
<dbReference type="EMBL" id="CAJVQB010006303">
    <property type="protein sequence ID" value="CAG8681497.1"/>
    <property type="molecule type" value="Genomic_DNA"/>
</dbReference>
<feature type="domain" description="Crinkler effector protein N-terminal" evidence="4">
    <location>
        <begin position="1"/>
        <end position="51"/>
    </location>
</feature>
<name>A0ABN7UVK6_GIGMA</name>
<comment type="caution">
    <text evidence="5">The sequence shown here is derived from an EMBL/GenBank/DDBJ whole genome shotgun (WGS) entry which is preliminary data.</text>
</comment>
<protein>
    <submittedName>
        <fullName evidence="5">989_t:CDS:1</fullName>
    </submittedName>
</protein>
<comment type="subcellular location">
    <subcellularLocation>
        <location evidence="1">Host cell</location>
    </subcellularLocation>
    <subcellularLocation>
        <location evidence="2">Secreted</location>
    </subcellularLocation>
</comment>
<sequence>MCLIQRNSLTNAFEVDIEKNKTISKLKDVIKKKNVQTFSNIDAKDIKLWKDQGELLATKKISKYFPFTLPEENVHVTVKLSPSKANGDPPTKVLLWRDFFEEVNRFQFSQQPKFVKPQLDQNKVVFCEEDVRDAIDVK</sequence>
<evidence type="ECO:0000256" key="3">
    <source>
        <dbReference type="ARBA" id="ARBA00022525"/>
    </source>
</evidence>
<evidence type="ECO:0000313" key="5">
    <source>
        <dbReference type="EMBL" id="CAG8681497.1"/>
    </source>
</evidence>
<dbReference type="InterPro" id="IPR045379">
    <property type="entry name" value="Crinkler_N"/>
</dbReference>
<gene>
    <name evidence="5" type="ORF">GMARGA_LOCUS10983</name>
</gene>
<keyword evidence="3" id="KW-0964">Secreted</keyword>
<proteinExistence type="predicted"/>
<evidence type="ECO:0000256" key="2">
    <source>
        <dbReference type="ARBA" id="ARBA00004613"/>
    </source>
</evidence>
<accession>A0ABN7UVK6</accession>
<dbReference type="Pfam" id="PF20147">
    <property type="entry name" value="Crinkler"/>
    <property type="match status" value="1"/>
</dbReference>
<evidence type="ECO:0000259" key="4">
    <source>
        <dbReference type="Pfam" id="PF20147"/>
    </source>
</evidence>
<dbReference type="Proteomes" id="UP000789901">
    <property type="component" value="Unassembled WGS sequence"/>
</dbReference>
<evidence type="ECO:0000313" key="6">
    <source>
        <dbReference type="Proteomes" id="UP000789901"/>
    </source>
</evidence>
<evidence type="ECO:0000256" key="1">
    <source>
        <dbReference type="ARBA" id="ARBA00004340"/>
    </source>
</evidence>
<keyword evidence="6" id="KW-1185">Reference proteome</keyword>
<reference evidence="5 6" key="1">
    <citation type="submission" date="2021-06" db="EMBL/GenBank/DDBJ databases">
        <authorList>
            <person name="Kallberg Y."/>
            <person name="Tangrot J."/>
            <person name="Rosling A."/>
        </authorList>
    </citation>
    <scope>NUCLEOTIDE SEQUENCE [LARGE SCALE GENOMIC DNA]</scope>
    <source>
        <strain evidence="5 6">120-4 pot B 10/14</strain>
    </source>
</reference>